<proteinExistence type="predicted"/>
<evidence type="ECO:0000313" key="1">
    <source>
        <dbReference type="EMBL" id="BCJ93370.1"/>
    </source>
</evidence>
<dbReference type="AlphaFoldDB" id="A0A6S6R227"/>
<gene>
    <name evidence="1" type="ORF">acsn021_09390</name>
</gene>
<name>A0A6S6R227_9FIRM</name>
<protein>
    <submittedName>
        <fullName evidence="1">Uncharacterized protein</fullName>
    </submittedName>
</protein>
<sequence length="39" mass="4460">MTGIYCDGYNISRTSINETDKIFKYQKAGENNGYSKADY</sequence>
<keyword evidence="2" id="KW-1185">Reference proteome</keyword>
<dbReference type="KEGG" id="acel:acsn021_09390"/>
<dbReference type="EMBL" id="AP023367">
    <property type="protein sequence ID" value="BCJ93370.1"/>
    <property type="molecule type" value="Genomic_DNA"/>
</dbReference>
<organism evidence="1 2">
    <name type="scientific">Anaerocolumna cellulosilytica</name>
    <dbReference type="NCBI Taxonomy" id="433286"/>
    <lineage>
        <taxon>Bacteria</taxon>
        <taxon>Bacillati</taxon>
        <taxon>Bacillota</taxon>
        <taxon>Clostridia</taxon>
        <taxon>Lachnospirales</taxon>
        <taxon>Lachnospiraceae</taxon>
        <taxon>Anaerocolumna</taxon>
    </lineage>
</organism>
<evidence type="ECO:0000313" key="2">
    <source>
        <dbReference type="Proteomes" id="UP000515561"/>
    </source>
</evidence>
<dbReference type="Proteomes" id="UP000515561">
    <property type="component" value="Chromosome"/>
</dbReference>
<reference evidence="1 2" key="1">
    <citation type="journal article" date="2016" name="Int. J. Syst. Evol. Microbiol.">
        <title>Descriptions of Anaerotaenia torta gen. nov., sp. nov. and Anaerocolumna cellulosilytica gen. nov., sp. nov. isolated from a methanogenic reactor of cattle waste.</title>
        <authorList>
            <person name="Uek A."/>
            <person name="Ohtaki Y."/>
            <person name="Kaku N."/>
            <person name="Ueki K."/>
        </authorList>
    </citation>
    <scope>NUCLEOTIDE SEQUENCE [LARGE SCALE GENOMIC DNA]</scope>
    <source>
        <strain evidence="1 2">SN021</strain>
    </source>
</reference>
<accession>A0A6S6R227</accession>